<gene>
    <name evidence="2" type="ORF">PENSUB_7612</name>
</gene>
<protein>
    <recommendedName>
        <fullName evidence="4">Hydrophobin</fullName>
    </recommendedName>
</protein>
<dbReference type="Proteomes" id="UP000186955">
    <property type="component" value="Unassembled WGS sequence"/>
</dbReference>
<evidence type="ECO:0000313" key="3">
    <source>
        <dbReference type="Proteomes" id="UP000186955"/>
    </source>
</evidence>
<keyword evidence="3" id="KW-1185">Reference proteome</keyword>
<dbReference type="EMBL" id="MNBE01000642">
    <property type="protein sequence ID" value="OKP01031.1"/>
    <property type="molecule type" value="Genomic_DNA"/>
</dbReference>
<feature type="chain" id="PRO_5012908673" description="Hydrophobin" evidence="1">
    <location>
        <begin position="19"/>
        <end position="168"/>
    </location>
</feature>
<reference evidence="2 3" key="1">
    <citation type="submission" date="2016-10" db="EMBL/GenBank/DDBJ databases">
        <title>Genome sequence of the ascomycete fungus Penicillium subrubescens.</title>
        <authorList>
            <person name="De Vries R.P."/>
            <person name="Peng M."/>
            <person name="Dilokpimol A."/>
            <person name="Hilden K."/>
            <person name="Makela M.R."/>
            <person name="Grigoriev I."/>
            <person name="Riley R."/>
            <person name="Granchi Z."/>
        </authorList>
    </citation>
    <scope>NUCLEOTIDE SEQUENCE [LARGE SCALE GENOMIC DNA]</scope>
    <source>
        <strain evidence="2 3">CBS 132785</strain>
    </source>
</reference>
<keyword evidence="1" id="KW-0732">Signal</keyword>
<comment type="caution">
    <text evidence="2">The sequence shown here is derived from an EMBL/GenBank/DDBJ whole genome shotgun (WGS) entry which is preliminary data.</text>
</comment>
<proteinExistence type="predicted"/>
<evidence type="ECO:0000256" key="1">
    <source>
        <dbReference type="SAM" id="SignalP"/>
    </source>
</evidence>
<organism evidence="2 3">
    <name type="scientific">Penicillium subrubescens</name>
    <dbReference type="NCBI Taxonomy" id="1316194"/>
    <lineage>
        <taxon>Eukaryota</taxon>
        <taxon>Fungi</taxon>
        <taxon>Dikarya</taxon>
        <taxon>Ascomycota</taxon>
        <taxon>Pezizomycotina</taxon>
        <taxon>Eurotiomycetes</taxon>
        <taxon>Eurotiomycetidae</taxon>
        <taxon>Eurotiales</taxon>
        <taxon>Aspergillaceae</taxon>
        <taxon>Penicillium</taxon>
    </lineage>
</organism>
<sequence>MHIPTLFYTLATLTITTAVPVAAGKSMTAPTPTQAMMAPPSQVSPVESPSMTPVGAYQCPQKQFKRCCMSLQQTSRMLIDGIGELVPALGGISVSSQISFDCKAMADDVSPNACDAEGYGPMCCNSENGGSGINACKPFEEVKEKYYKSFGYNKGDETQAEYIEDALS</sequence>
<dbReference type="AlphaFoldDB" id="A0A1Q5TLC0"/>
<evidence type="ECO:0000313" key="2">
    <source>
        <dbReference type="EMBL" id="OKP01031.1"/>
    </source>
</evidence>
<name>A0A1Q5TLC0_9EURO</name>
<feature type="signal peptide" evidence="1">
    <location>
        <begin position="1"/>
        <end position="18"/>
    </location>
</feature>
<accession>A0A1Q5TLC0</accession>
<evidence type="ECO:0008006" key="4">
    <source>
        <dbReference type="Google" id="ProtNLM"/>
    </source>
</evidence>
<dbReference type="OrthoDB" id="4292214at2759"/>